<feature type="domain" description="PPM-type phosphatase" evidence="14">
    <location>
        <begin position="192"/>
        <end position="492"/>
    </location>
</feature>
<evidence type="ECO:0000313" key="15">
    <source>
        <dbReference type="EMBL" id="THU69250.1"/>
    </source>
</evidence>
<keyword evidence="9" id="KW-0464">Manganese</keyword>
<keyword evidence="16" id="KW-1185">Reference proteome</keyword>
<dbReference type="InterPro" id="IPR000222">
    <property type="entry name" value="PP2C_BS"/>
</dbReference>
<evidence type="ECO:0000256" key="6">
    <source>
        <dbReference type="ARBA" id="ARBA00022801"/>
    </source>
</evidence>
<dbReference type="Proteomes" id="UP000317650">
    <property type="component" value="Chromosome 8"/>
</dbReference>
<reference evidence="15 16" key="1">
    <citation type="journal article" date="2019" name="Nat. Plants">
        <title>Genome sequencing of Musa balbisiana reveals subgenome evolution and function divergence in polyploid bananas.</title>
        <authorList>
            <person name="Yao X."/>
        </authorList>
    </citation>
    <scope>NUCLEOTIDE SEQUENCE [LARGE SCALE GENOMIC DNA]</scope>
    <source>
        <strain evidence="16">cv. DH-PKW</strain>
        <tissue evidence="15">Leaves</tissue>
    </source>
</reference>
<dbReference type="Pfam" id="PF00481">
    <property type="entry name" value="PP2C"/>
    <property type="match status" value="1"/>
</dbReference>
<dbReference type="CDD" id="cd00143">
    <property type="entry name" value="PP2Cc"/>
    <property type="match status" value="1"/>
</dbReference>
<dbReference type="PROSITE" id="PS51746">
    <property type="entry name" value="PPM_2"/>
    <property type="match status" value="1"/>
</dbReference>
<evidence type="ECO:0000313" key="16">
    <source>
        <dbReference type="Proteomes" id="UP000317650"/>
    </source>
</evidence>
<dbReference type="STRING" id="52838.A0A4S8K391"/>
<dbReference type="SUPFAM" id="SSF81606">
    <property type="entry name" value="PP2C-like"/>
    <property type="match status" value="1"/>
</dbReference>
<keyword evidence="5" id="KW-0479">Metal-binding</keyword>
<keyword evidence="8 12" id="KW-0904">Protein phosphatase</keyword>
<comment type="catalytic activity">
    <reaction evidence="11">
        <text>O-phospho-L-threonyl-[protein] + H2O = L-threonyl-[protein] + phosphate</text>
        <dbReference type="Rhea" id="RHEA:47004"/>
        <dbReference type="Rhea" id="RHEA-COMP:11060"/>
        <dbReference type="Rhea" id="RHEA-COMP:11605"/>
        <dbReference type="ChEBI" id="CHEBI:15377"/>
        <dbReference type="ChEBI" id="CHEBI:30013"/>
        <dbReference type="ChEBI" id="CHEBI:43474"/>
        <dbReference type="ChEBI" id="CHEBI:61977"/>
        <dbReference type="EC" id="3.1.3.16"/>
    </reaction>
</comment>
<accession>A0A4S8K391</accession>
<dbReference type="GO" id="GO:0046872">
    <property type="term" value="F:metal ion binding"/>
    <property type="evidence" value="ECO:0007669"/>
    <property type="project" value="UniProtKB-KW"/>
</dbReference>
<evidence type="ECO:0000256" key="9">
    <source>
        <dbReference type="ARBA" id="ARBA00023211"/>
    </source>
</evidence>
<evidence type="ECO:0000256" key="13">
    <source>
        <dbReference type="SAM" id="MobiDB-lite"/>
    </source>
</evidence>
<evidence type="ECO:0000256" key="8">
    <source>
        <dbReference type="ARBA" id="ARBA00022912"/>
    </source>
</evidence>
<evidence type="ECO:0000256" key="10">
    <source>
        <dbReference type="ARBA" id="ARBA00047761"/>
    </source>
</evidence>
<dbReference type="PANTHER" id="PTHR47992">
    <property type="entry name" value="PROTEIN PHOSPHATASE"/>
    <property type="match status" value="1"/>
</dbReference>
<evidence type="ECO:0000256" key="12">
    <source>
        <dbReference type="RuleBase" id="RU003465"/>
    </source>
</evidence>
<dbReference type="PROSITE" id="PS01032">
    <property type="entry name" value="PPM_1"/>
    <property type="match status" value="1"/>
</dbReference>
<evidence type="ECO:0000256" key="7">
    <source>
        <dbReference type="ARBA" id="ARBA00022842"/>
    </source>
</evidence>
<comment type="cofactor">
    <cofactor evidence="1">
        <name>Mn(2+)</name>
        <dbReference type="ChEBI" id="CHEBI:29035"/>
    </cofactor>
</comment>
<comment type="cofactor">
    <cofactor evidence="2">
        <name>Mg(2+)</name>
        <dbReference type="ChEBI" id="CHEBI:18420"/>
    </cofactor>
</comment>
<evidence type="ECO:0000256" key="5">
    <source>
        <dbReference type="ARBA" id="ARBA00022723"/>
    </source>
</evidence>
<dbReference type="GO" id="GO:0004722">
    <property type="term" value="F:protein serine/threonine phosphatase activity"/>
    <property type="evidence" value="ECO:0007669"/>
    <property type="project" value="UniProtKB-EC"/>
</dbReference>
<keyword evidence="6 12" id="KW-0378">Hydrolase</keyword>
<comment type="caution">
    <text evidence="15">The sequence shown here is derived from an EMBL/GenBank/DDBJ whole genome shotgun (WGS) entry which is preliminary data.</text>
</comment>
<dbReference type="FunFam" id="3.60.40.10:FF:000291">
    <property type="entry name" value="Protein phosphatase 2C 50"/>
    <property type="match status" value="1"/>
</dbReference>
<keyword evidence="7" id="KW-0460">Magnesium</keyword>
<dbReference type="SMART" id="SM00332">
    <property type="entry name" value="PP2Cc"/>
    <property type="match status" value="1"/>
</dbReference>
<comment type="catalytic activity">
    <reaction evidence="10">
        <text>O-phospho-L-seryl-[protein] + H2O = L-seryl-[protein] + phosphate</text>
        <dbReference type="Rhea" id="RHEA:20629"/>
        <dbReference type="Rhea" id="RHEA-COMP:9863"/>
        <dbReference type="Rhea" id="RHEA-COMP:11604"/>
        <dbReference type="ChEBI" id="CHEBI:15377"/>
        <dbReference type="ChEBI" id="CHEBI:29999"/>
        <dbReference type="ChEBI" id="CHEBI:43474"/>
        <dbReference type="ChEBI" id="CHEBI:83421"/>
        <dbReference type="EC" id="3.1.3.16"/>
    </reaction>
</comment>
<evidence type="ECO:0000259" key="14">
    <source>
        <dbReference type="PROSITE" id="PS51746"/>
    </source>
</evidence>
<dbReference type="EMBL" id="PYDT01000002">
    <property type="protein sequence ID" value="THU69250.1"/>
    <property type="molecule type" value="Genomic_DNA"/>
</dbReference>
<name>A0A4S8K391_MUSBA</name>
<evidence type="ECO:0000256" key="1">
    <source>
        <dbReference type="ARBA" id="ARBA00001936"/>
    </source>
</evidence>
<sequence>MAVGDGHLELASTTNATSSYVPSPISSLIIMRRETRPTHPCVLLLVRLKAPSQRNPPAGDGLRRGSHPAVALAPFRRFRPLMCAVCIEKMAGDGESSGRRRIEIGRLEAAGEDDPPPSPRMAGKRREEPDPFGFAVGQKRSRTAGDDAAAPHPHPQGSCCAAPSASSVSVGEACARAIGSTSRLAPAEHPVAFGSISLSGRSREMEDAISVRPGFFRAEGSPPLHFFAVFDGHGGAHVADLCKERMHILLAEELGRAETEEAWMRAAVGRSFARMDELALTACACGKVGMSPCGCERSGIESEIVGSTAAVAIVGGSRIFVANCGDSRTVLSRGGRAVPLSSDHKPDRPDELARIEAAGGRVIYLNGARVHGILAMSRALGDKYLKPSVISEPEIRVVERTGEDECLIVASDGLWDVLPNDLACDVARRCLEEADPTRESEDTLGGDSRGTTDGREEEQASDARCSLAATLLARLALGRKSADNISVIVIDLRRKQQ</sequence>
<dbReference type="InterPro" id="IPR036457">
    <property type="entry name" value="PPM-type-like_dom_sf"/>
</dbReference>
<evidence type="ECO:0000256" key="3">
    <source>
        <dbReference type="ARBA" id="ARBA00006702"/>
    </source>
</evidence>
<dbReference type="InterPro" id="IPR001932">
    <property type="entry name" value="PPM-type_phosphatase-like_dom"/>
</dbReference>
<feature type="region of interest" description="Disordered" evidence="13">
    <location>
        <begin position="435"/>
        <end position="461"/>
    </location>
</feature>
<organism evidence="15 16">
    <name type="scientific">Musa balbisiana</name>
    <name type="common">Banana</name>
    <dbReference type="NCBI Taxonomy" id="52838"/>
    <lineage>
        <taxon>Eukaryota</taxon>
        <taxon>Viridiplantae</taxon>
        <taxon>Streptophyta</taxon>
        <taxon>Embryophyta</taxon>
        <taxon>Tracheophyta</taxon>
        <taxon>Spermatophyta</taxon>
        <taxon>Magnoliopsida</taxon>
        <taxon>Liliopsida</taxon>
        <taxon>Zingiberales</taxon>
        <taxon>Musaceae</taxon>
        <taxon>Musa</taxon>
    </lineage>
</organism>
<comment type="similarity">
    <text evidence="3 12">Belongs to the PP2C family.</text>
</comment>
<dbReference type="AlphaFoldDB" id="A0A4S8K391"/>
<proteinExistence type="inferred from homology"/>
<evidence type="ECO:0000256" key="2">
    <source>
        <dbReference type="ARBA" id="ARBA00001946"/>
    </source>
</evidence>
<dbReference type="Gene3D" id="3.60.40.10">
    <property type="entry name" value="PPM-type phosphatase domain"/>
    <property type="match status" value="1"/>
</dbReference>
<dbReference type="InterPro" id="IPR015655">
    <property type="entry name" value="PP2C"/>
</dbReference>
<dbReference type="EC" id="3.1.3.16" evidence="4"/>
<gene>
    <name evidence="15" type="ORF">C4D60_Mb08t12430</name>
</gene>
<feature type="region of interest" description="Disordered" evidence="13">
    <location>
        <begin position="106"/>
        <end position="162"/>
    </location>
</feature>
<evidence type="ECO:0000256" key="4">
    <source>
        <dbReference type="ARBA" id="ARBA00013081"/>
    </source>
</evidence>
<protein>
    <recommendedName>
        <fullName evidence="4">protein-serine/threonine phosphatase</fullName>
        <ecNumber evidence="4">3.1.3.16</ecNumber>
    </recommendedName>
</protein>
<evidence type="ECO:0000256" key="11">
    <source>
        <dbReference type="ARBA" id="ARBA00048336"/>
    </source>
</evidence>